<evidence type="ECO:0000313" key="2">
    <source>
        <dbReference type="EMBL" id="JAD30785.1"/>
    </source>
</evidence>
<feature type="region of interest" description="Disordered" evidence="1">
    <location>
        <begin position="1"/>
        <end position="30"/>
    </location>
</feature>
<reference evidence="2" key="1">
    <citation type="submission" date="2014-09" db="EMBL/GenBank/DDBJ databases">
        <authorList>
            <person name="Magalhaes I.L.F."/>
            <person name="Oliveira U."/>
            <person name="Santos F.R."/>
            <person name="Vidigal T.H.D.A."/>
            <person name="Brescovit A.D."/>
            <person name="Santos A.J."/>
        </authorList>
    </citation>
    <scope>NUCLEOTIDE SEQUENCE</scope>
    <source>
        <tissue evidence="2">Shoot tissue taken approximately 20 cm above the soil surface</tissue>
    </source>
</reference>
<dbReference type="AlphaFoldDB" id="A0A0A8Z216"/>
<accession>A0A0A8Z216</accession>
<sequence>MKDVDSRRHGTPVTYRSRGVAGPWPPRRWM</sequence>
<reference evidence="2" key="2">
    <citation type="journal article" date="2015" name="Data Brief">
        <title>Shoot transcriptome of the giant reed, Arundo donax.</title>
        <authorList>
            <person name="Barrero R.A."/>
            <person name="Guerrero F.D."/>
            <person name="Moolhuijzen P."/>
            <person name="Goolsby J.A."/>
            <person name="Tidwell J."/>
            <person name="Bellgard S.E."/>
            <person name="Bellgard M.I."/>
        </authorList>
    </citation>
    <scope>NUCLEOTIDE SEQUENCE</scope>
    <source>
        <tissue evidence="2">Shoot tissue taken approximately 20 cm above the soil surface</tissue>
    </source>
</reference>
<evidence type="ECO:0000256" key="1">
    <source>
        <dbReference type="SAM" id="MobiDB-lite"/>
    </source>
</evidence>
<dbReference type="EMBL" id="GBRH01267110">
    <property type="protein sequence ID" value="JAD30785.1"/>
    <property type="molecule type" value="Transcribed_RNA"/>
</dbReference>
<protein>
    <submittedName>
        <fullName evidence="2">Uncharacterized protein</fullName>
    </submittedName>
</protein>
<organism evidence="2">
    <name type="scientific">Arundo donax</name>
    <name type="common">Giant reed</name>
    <name type="synonym">Donax arundinaceus</name>
    <dbReference type="NCBI Taxonomy" id="35708"/>
    <lineage>
        <taxon>Eukaryota</taxon>
        <taxon>Viridiplantae</taxon>
        <taxon>Streptophyta</taxon>
        <taxon>Embryophyta</taxon>
        <taxon>Tracheophyta</taxon>
        <taxon>Spermatophyta</taxon>
        <taxon>Magnoliopsida</taxon>
        <taxon>Liliopsida</taxon>
        <taxon>Poales</taxon>
        <taxon>Poaceae</taxon>
        <taxon>PACMAD clade</taxon>
        <taxon>Arundinoideae</taxon>
        <taxon>Arundineae</taxon>
        <taxon>Arundo</taxon>
    </lineage>
</organism>
<proteinExistence type="predicted"/>
<name>A0A0A8Z216_ARUDO</name>